<protein>
    <submittedName>
        <fullName evidence="1">Uncharacterized protein</fullName>
    </submittedName>
</protein>
<evidence type="ECO:0000313" key="1">
    <source>
        <dbReference type="EMBL" id="SKA56092.1"/>
    </source>
</evidence>
<dbReference type="AlphaFoldDB" id="A0A1T4UTR6"/>
<evidence type="ECO:0000313" key="2">
    <source>
        <dbReference type="Proteomes" id="UP000190162"/>
    </source>
</evidence>
<name>A0A1T4UTR6_9GAMM</name>
<dbReference type="Proteomes" id="UP000190162">
    <property type="component" value="Unassembled WGS sequence"/>
</dbReference>
<gene>
    <name evidence="1" type="ORF">SAMN02745132_02515</name>
</gene>
<reference evidence="2" key="1">
    <citation type="submission" date="2017-02" db="EMBL/GenBank/DDBJ databases">
        <authorList>
            <person name="Varghese N."/>
            <person name="Submissions S."/>
        </authorList>
    </citation>
    <scope>NUCLEOTIDE SEQUENCE [LARGE SCALE GENOMIC DNA]</scope>
    <source>
        <strain evidence="2">DSM 22720</strain>
    </source>
</reference>
<organism evidence="1 2">
    <name type="scientific">Enterovibrio nigricans DSM 22720</name>
    <dbReference type="NCBI Taxonomy" id="1121868"/>
    <lineage>
        <taxon>Bacteria</taxon>
        <taxon>Pseudomonadati</taxon>
        <taxon>Pseudomonadota</taxon>
        <taxon>Gammaproteobacteria</taxon>
        <taxon>Vibrionales</taxon>
        <taxon>Vibrionaceae</taxon>
        <taxon>Enterovibrio</taxon>
    </lineage>
</organism>
<sequence length="39" mass="4130">MDTAIIPMGYDETAEIDILLGTGGMMRGVLLYPNEVSAA</sequence>
<keyword evidence="2" id="KW-1185">Reference proteome</keyword>
<dbReference type="EMBL" id="FUXU01000030">
    <property type="protein sequence ID" value="SKA56092.1"/>
    <property type="molecule type" value="Genomic_DNA"/>
</dbReference>
<proteinExistence type="predicted"/>
<accession>A0A1T4UTR6</accession>